<dbReference type="AlphaFoldDB" id="A0A1R4GLU6"/>
<sequence length="232" mass="25740">MTDDREQSIEQLMASIDAEFLHGASGHIWLEPGTTVAQLQQQLDALGMRRVELRAVGIGRHRKRDLFFVVTVEGQQVFEDGDPGFAWTSASASTHEAEGAMPAVTARYDDQGLESGFVDFVLDAPELRQRGLLLPDDTGAANLGIFVPELDVVVPLTDKSVITWRSRFDATDNELIVRDGVAYRDMMTRFGDYYSSKPLDPARVDADIARINEVMTRLAAGERVTEEEWHGA</sequence>
<evidence type="ECO:0000313" key="1">
    <source>
        <dbReference type="EMBL" id="SJM68902.1"/>
    </source>
</evidence>
<protein>
    <submittedName>
        <fullName evidence="1">Uncharacterized protein</fullName>
    </submittedName>
</protein>
<name>A0A1R4GLU6_9MICO</name>
<evidence type="ECO:0000313" key="2">
    <source>
        <dbReference type="Proteomes" id="UP000195787"/>
    </source>
</evidence>
<reference evidence="1 2" key="1">
    <citation type="submission" date="2017-02" db="EMBL/GenBank/DDBJ databases">
        <authorList>
            <person name="Peterson S.W."/>
        </authorList>
    </citation>
    <scope>NUCLEOTIDE SEQUENCE [LARGE SCALE GENOMIC DNA]</scope>
    <source>
        <strain evidence="1 2">LMG 22410</strain>
    </source>
</reference>
<dbReference type="RefSeq" id="WP_086992948.1">
    <property type="nucleotide sequence ID" value="NZ_FUHU01000046.1"/>
</dbReference>
<dbReference type="EMBL" id="FUHU01000046">
    <property type="protein sequence ID" value="SJM68902.1"/>
    <property type="molecule type" value="Genomic_DNA"/>
</dbReference>
<keyword evidence="2" id="KW-1185">Reference proteome</keyword>
<dbReference type="Proteomes" id="UP000195787">
    <property type="component" value="Unassembled WGS sequence"/>
</dbReference>
<gene>
    <name evidence="1" type="ORF">CZ674_12870</name>
</gene>
<dbReference type="GeneID" id="303174103"/>
<organism evidence="1 2">
    <name type="scientific">Agrococcus casei LMG 22410</name>
    <dbReference type="NCBI Taxonomy" id="1255656"/>
    <lineage>
        <taxon>Bacteria</taxon>
        <taxon>Bacillati</taxon>
        <taxon>Actinomycetota</taxon>
        <taxon>Actinomycetes</taxon>
        <taxon>Micrococcales</taxon>
        <taxon>Microbacteriaceae</taxon>
        <taxon>Agrococcus</taxon>
    </lineage>
</organism>
<dbReference type="OrthoDB" id="3231208at2"/>
<proteinExistence type="predicted"/>
<accession>A0A1R4GLU6</accession>